<dbReference type="InterPro" id="IPR011990">
    <property type="entry name" value="TPR-like_helical_dom_sf"/>
</dbReference>
<gene>
    <name evidence="2" type="ORF">SAMN04488109_0583</name>
</gene>
<organism evidence="2 3">
    <name type="scientific">Chryseolinea serpens</name>
    <dbReference type="NCBI Taxonomy" id="947013"/>
    <lineage>
        <taxon>Bacteria</taxon>
        <taxon>Pseudomonadati</taxon>
        <taxon>Bacteroidota</taxon>
        <taxon>Cytophagia</taxon>
        <taxon>Cytophagales</taxon>
        <taxon>Fulvivirgaceae</taxon>
        <taxon>Chryseolinea</taxon>
    </lineage>
</organism>
<dbReference type="PROSITE" id="PS50005">
    <property type="entry name" value="TPR"/>
    <property type="match status" value="1"/>
</dbReference>
<name>A0A1M5KDX0_9BACT</name>
<evidence type="ECO:0000313" key="3">
    <source>
        <dbReference type="Proteomes" id="UP000184212"/>
    </source>
</evidence>
<accession>A0A1M5KDX0</accession>
<proteinExistence type="predicted"/>
<keyword evidence="3" id="KW-1185">Reference proteome</keyword>
<dbReference type="AlphaFoldDB" id="A0A1M5KDX0"/>
<dbReference type="Gene3D" id="1.25.40.10">
    <property type="entry name" value="Tetratricopeptide repeat domain"/>
    <property type="match status" value="1"/>
</dbReference>
<dbReference type="EMBL" id="FQWQ01000001">
    <property type="protein sequence ID" value="SHG50895.1"/>
    <property type="molecule type" value="Genomic_DNA"/>
</dbReference>
<dbReference type="STRING" id="947013.SAMN04488109_0583"/>
<reference evidence="2 3" key="1">
    <citation type="submission" date="2016-11" db="EMBL/GenBank/DDBJ databases">
        <authorList>
            <person name="Jaros S."/>
            <person name="Januszkiewicz K."/>
            <person name="Wedrychowicz H."/>
        </authorList>
    </citation>
    <scope>NUCLEOTIDE SEQUENCE [LARGE SCALE GENOMIC DNA]</scope>
    <source>
        <strain evidence="2 3">DSM 24574</strain>
    </source>
</reference>
<dbReference type="OrthoDB" id="1524733at2"/>
<keyword evidence="1" id="KW-0802">TPR repeat</keyword>
<dbReference type="Proteomes" id="UP000184212">
    <property type="component" value="Unassembled WGS sequence"/>
</dbReference>
<protein>
    <submittedName>
        <fullName evidence="2">TPR repeat-containing protein</fullName>
    </submittedName>
</protein>
<dbReference type="Pfam" id="PF14559">
    <property type="entry name" value="TPR_19"/>
    <property type="match status" value="1"/>
</dbReference>
<dbReference type="RefSeq" id="WP_073130919.1">
    <property type="nucleotide sequence ID" value="NZ_FQWQ01000001.1"/>
</dbReference>
<sequence>MSSSRIDQLQQFYQEDPTDPFNLYALALEQQKIDGQKAIELFTRLTKEHPEYIPTYYHLGRAYQDLGNRDQALKTFMAGIEQARRHSDLKALRELHAAHQDLLFDIE</sequence>
<evidence type="ECO:0000313" key="2">
    <source>
        <dbReference type="EMBL" id="SHG50895.1"/>
    </source>
</evidence>
<dbReference type="SUPFAM" id="SSF48452">
    <property type="entry name" value="TPR-like"/>
    <property type="match status" value="1"/>
</dbReference>
<evidence type="ECO:0000256" key="1">
    <source>
        <dbReference type="PROSITE-ProRule" id="PRU00339"/>
    </source>
</evidence>
<feature type="repeat" description="TPR" evidence="1">
    <location>
        <begin position="53"/>
        <end position="86"/>
    </location>
</feature>
<dbReference type="InterPro" id="IPR019734">
    <property type="entry name" value="TPR_rpt"/>
</dbReference>